<sequence length="74" mass="8466">MRPVRVGNKNWQVTEAASKVAAAWDCKPVEGAFFVSRFPPSPYHPWDRAKSHWTNRHDCAECHRHAVVPADAKR</sequence>
<feature type="non-terminal residue" evidence="1">
    <location>
        <position position="74"/>
    </location>
</feature>
<dbReference type="Proteomes" id="UP001207468">
    <property type="component" value="Unassembled WGS sequence"/>
</dbReference>
<accession>A0ACC0TUL0</accession>
<gene>
    <name evidence="1" type="ORF">F5148DRAFT_1245355</name>
</gene>
<proteinExistence type="predicted"/>
<organism evidence="1 2">
    <name type="scientific">Russula earlei</name>
    <dbReference type="NCBI Taxonomy" id="71964"/>
    <lineage>
        <taxon>Eukaryota</taxon>
        <taxon>Fungi</taxon>
        <taxon>Dikarya</taxon>
        <taxon>Basidiomycota</taxon>
        <taxon>Agaricomycotina</taxon>
        <taxon>Agaricomycetes</taxon>
        <taxon>Russulales</taxon>
        <taxon>Russulaceae</taxon>
        <taxon>Russula</taxon>
    </lineage>
</organism>
<evidence type="ECO:0000313" key="2">
    <source>
        <dbReference type="Proteomes" id="UP001207468"/>
    </source>
</evidence>
<name>A0ACC0TUL0_9AGAM</name>
<evidence type="ECO:0000313" key="1">
    <source>
        <dbReference type="EMBL" id="KAI9449911.1"/>
    </source>
</evidence>
<keyword evidence="2" id="KW-1185">Reference proteome</keyword>
<protein>
    <submittedName>
        <fullName evidence="1">Uncharacterized protein</fullName>
    </submittedName>
</protein>
<comment type="caution">
    <text evidence="1">The sequence shown here is derived from an EMBL/GenBank/DDBJ whole genome shotgun (WGS) entry which is preliminary data.</text>
</comment>
<reference evidence="1" key="1">
    <citation type="submission" date="2021-03" db="EMBL/GenBank/DDBJ databases">
        <title>Evolutionary priming and transition to the ectomycorrhizal habit in an iconic lineage of mushroom-forming fungi: is preadaptation a requirement?</title>
        <authorList>
            <consortium name="DOE Joint Genome Institute"/>
            <person name="Looney B.P."/>
            <person name="Miyauchi S."/>
            <person name="Morin E."/>
            <person name="Drula E."/>
            <person name="Courty P.E."/>
            <person name="Chicoki N."/>
            <person name="Fauchery L."/>
            <person name="Kohler A."/>
            <person name="Kuo A."/>
            <person name="LaButti K."/>
            <person name="Pangilinan J."/>
            <person name="Lipzen A."/>
            <person name="Riley R."/>
            <person name="Andreopoulos W."/>
            <person name="He G."/>
            <person name="Johnson J."/>
            <person name="Barry K.W."/>
            <person name="Grigoriev I.V."/>
            <person name="Nagy L."/>
            <person name="Hibbett D."/>
            <person name="Henrissat B."/>
            <person name="Matheny P.B."/>
            <person name="Labbe J."/>
            <person name="Martin A.F."/>
        </authorList>
    </citation>
    <scope>NUCLEOTIDE SEQUENCE</scope>
    <source>
        <strain evidence="1">BPL698</strain>
    </source>
</reference>
<dbReference type="EMBL" id="JAGFNK010000465">
    <property type="protein sequence ID" value="KAI9449911.1"/>
    <property type="molecule type" value="Genomic_DNA"/>
</dbReference>